<dbReference type="SUPFAM" id="SSF53756">
    <property type="entry name" value="UDP-Glycosyltransferase/glycogen phosphorylase"/>
    <property type="match status" value="1"/>
</dbReference>
<gene>
    <name evidence="3" type="ORF">FA046_09610</name>
</gene>
<proteinExistence type="predicted"/>
<evidence type="ECO:0000259" key="1">
    <source>
        <dbReference type="Pfam" id="PF00534"/>
    </source>
</evidence>
<dbReference type="PANTHER" id="PTHR12526:SF638">
    <property type="entry name" value="SPORE COAT PROTEIN SA"/>
    <property type="match status" value="1"/>
</dbReference>
<accession>A0A4U1BX88</accession>
<reference evidence="3 4" key="1">
    <citation type="submission" date="2019-04" db="EMBL/GenBank/DDBJ databases">
        <title>Pedobacter sp. AR-3-17 sp. nov., isolated from Arctic soil.</title>
        <authorList>
            <person name="Dahal R.H."/>
            <person name="Kim D.-U."/>
        </authorList>
    </citation>
    <scope>NUCLEOTIDE SEQUENCE [LARGE SCALE GENOMIC DNA]</scope>
    <source>
        <strain evidence="3 4">AR-3-17</strain>
    </source>
</reference>
<feature type="domain" description="Glycosyltransferase subfamily 4-like N-terminal" evidence="2">
    <location>
        <begin position="33"/>
        <end position="152"/>
    </location>
</feature>
<dbReference type="GO" id="GO:0016757">
    <property type="term" value="F:glycosyltransferase activity"/>
    <property type="evidence" value="ECO:0007669"/>
    <property type="project" value="InterPro"/>
</dbReference>
<dbReference type="InterPro" id="IPR028098">
    <property type="entry name" value="Glyco_trans_4-like_N"/>
</dbReference>
<feature type="domain" description="Glycosyl transferase family 1" evidence="1">
    <location>
        <begin position="201"/>
        <end position="359"/>
    </location>
</feature>
<dbReference type="PANTHER" id="PTHR12526">
    <property type="entry name" value="GLYCOSYLTRANSFERASE"/>
    <property type="match status" value="1"/>
</dbReference>
<dbReference type="InterPro" id="IPR001296">
    <property type="entry name" value="Glyco_trans_1"/>
</dbReference>
<dbReference type="OrthoDB" id="9790710at2"/>
<dbReference type="Pfam" id="PF13477">
    <property type="entry name" value="Glyco_trans_4_2"/>
    <property type="match status" value="1"/>
</dbReference>
<evidence type="ECO:0000313" key="3">
    <source>
        <dbReference type="EMBL" id="TKB97616.1"/>
    </source>
</evidence>
<sequence length="387" mass="43722">MEYKKKQILIACDSSRSLLGFRGKLMEALLVNNKVAVFTPKIHQDEVRDQLDAMGVSVYENNLDGSNVSIFSDVVYIIKLYKLIKQIKPDVFFPYTFKPVIYGSLIANYCNVNNISPMLTGLGYNFLDQSKSKGLLKKITQTLLKYSLKANHRTRLILQNKDDYNTLIQSGIISKKNKTFVVNGSGVDLSHYEYSKPKANTLSFLMIARLINAKGIKEYYEAAKLIRQKYPDVKFKLIGPYDHNVDAIHSDLYKEIKLGLVIDYLGEVDDVRPHIKDSSAVVLPSYYGEGVPRSLLEAMAMGRAIITSDSVGCKETIDLTNGHQSGFLIPIKNIQALAEKMQHFILNPSDIISFGRNGRDYAFEKFDVHKVNRHMLYILEANTVSIA</sequence>
<evidence type="ECO:0000313" key="4">
    <source>
        <dbReference type="Proteomes" id="UP000308181"/>
    </source>
</evidence>
<dbReference type="Proteomes" id="UP000308181">
    <property type="component" value="Unassembled WGS sequence"/>
</dbReference>
<comment type="caution">
    <text evidence="3">The sequence shown here is derived from an EMBL/GenBank/DDBJ whole genome shotgun (WGS) entry which is preliminary data.</text>
</comment>
<keyword evidence="4" id="KW-1185">Reference proteome</keyword>
<name>A0A4U1BX88_9SPHI</name>
<organism evidence="3 4">
    <name type="scientific">Pedobacter cryophilus</name>
    <dbReference type="NCBI Taxonomy" id="2571271"/>
    <lineage>
        <taxon>Bacteria</taxon>
        <taxon>Pseudomonadati</taxon>
        <taxon>Bacteroidota</taxon>
        <taxon>Sphingobacteriia</taxon>
        <taxon>Sphingobacteriales</taxon>
        <taxon>Sphingobacteriaceae</taxon>
        <taxon>Pedobacter</taxon>
    </lineage>
</organism>
<evidence type="ECO:0000259" key="2">
    <source>
        <dbReference type="Pfam" id="PF13477"/>
    </source>
</evidence>
<dbReference type="Gene3D" id="3.40.50.2000">
    <property type="entry name" value="Glycogen Phosphorylase B"/>
    <property type="match status" value="2"/>
</dbReference>
<protein>
    <submittedName>
        <fullName evidence="3">Glycosyltransferase family 4 protein</fullName>
    </submittedName>
</protein>
<dbReference type="AlphaFoldDB" id="A0A4U1BX88"/>
<keyword evidence="3" id="KW-0808">Transferase</keyword>
<dbReference type="EMBL" id="SWBP01000003">
    <property type="protein sequence ID" value="TKB97616.1"/>
    <property type="molecule type" value="Genomic_DNA"/>
</dbReference>
<dbReference type="CDD" id="cd03808">
    <property type="entry name" value="GT4_CapM-like"/>
    <property type="match status" value="1"/>
</dbReference>
<dbReference type="Pfam" id="PF00534">
    <property type="entry name" value="Glycos_transf_1"/>
    <property type="match status" value="1"/>
</dbReference>